<dbReference type="Proteomes" id="UP000290560">
    <property type="component" value="Unassembled WGS sequence"/>
</dbReference>
<feature type="signal peptide" evidence="1">
    <location>
        <begin position="1"/>
        <end position="18"/>
    </location>
</feature>
<keyword evidence="1" id="KW-0732">Signal</keyword>
<dbReference type="EMBL" id="KV876369">
    <property type="protein sequence ID" value="RZR74752.1"/>
    <property type="molecule type" value="Genomic_DNA"/>
</dbReference>
<organism evidence="2">
    <name type="scientific">Ensete ventricosum</name>
    <name type="common">Abyssinian banana</name>
    <name type="synonym">Musa ensete</name>
    <dbReference type="NCBI Taxonomy" id="4639"/>
    <lineage>
        <taxon>Eukaryota</taxon>
        <taxon>Viridiplantae</taxon>
        <taxon>Streptophyta</taxon>
        <taxon>Embryophyta</taxon>
        <taxon>Tracheophyta</taxon>
        <taxon>Spermatophyta</taxon>
        <taxon>Magnoliopsida</taxon>
        <taxon>Liliopsida</taxon>
        <taxon>Zingiberales</taxon>
        <taxon>Musaceae</taxon>
        <taxon>Ensete</taxon>
    </lineage>
</organism>
<dbReference type="AlphaFoldDB" id="A0A445MKE3"/>
<proteinExistence type="predicted"/>
<evidence type="ECO:0000313" key="2">
    <source>
        <dbReference type="EMBL" id="RZR74752.1"/>
    </source>
</evidence>
<sequence>MTPLCFLTWIWCGQYSIGSSPATCDIKTWPHSKHHPHNDTHAIRSATGKRAVLGGSKRWIVTQKCHIPHGNDSFGELTSAVVSRHRPKGKPPVLHMSHLVFTVTNDRGLDRPSSSAAPSIIANKLISIAISTPSSPVDRHRLTSSHHEFPISYFYCLFQTIADLHRVPAPPLSAHCTLLLPSFCFRPWHLYLLDSHSLHSKPGTEFQFHNHLSLSSLCQ</sequence>
<gene>
    <name evidence="2" type="ORF">BHM03_00042476</name>
</gene>
<evidence type="ECO:0000256" key="1">
    <source>
        <dbReference type="SAM" id="SignalP"/>
    </source>
</evidence>
<evidence type="ECO:0008006" key="3">
    <source>
        <dbReference type="Google" id="ProtNLM"/>
    </source>
</evidence>
<reference evidence="2" key="1">
    <citation type="journal article" date="2018" name="Data Brief">
        <title>Genome sequence data from 17 accessions of Ensete ventricosum, a staple food crop for millions in Ethiopia.</title>
        <authorList>
            <person name="Yemataw Z."/>
            <person name="Muzemil S."/>
            <person name="Ambachew D."/>
            <person name="Tripathi L."/>
            <person name="Tesfaye K."/>
            <person name="Chala A."/>
            <person name="Farbos A."/>
            <person name="O'Neill P."/>
            <person name="Moore K."/>
            <person name="Grant M."/>
            <person name="Studholme D.J."/>
        </authorList>
    </citation>
    <scope>NUCLEOTIDE SEQUENCE [LARGE SCALE GENOMIC DNA]</scope>
    <source>
        <tissue evidence="2">Leaf</tissue>
    </source>
</reference>
<name>A0A445MKE3_ENSVE</name>
<feature type="chain" id="PRO_5019411036" description="Secreted protein" evidence="1">
    <location>
        <begin position="19"/>
        <end position="219"/>
    </location>
</feature>
<accession>A0A445MKE3</accession>
<protein>
    <recommendedName>
        <fullName evidence="3">Secreted protein</fullName>
    </recommendedName>
</protein>